<feature type="transmembrane region" description="Helical" evidence="1">
    <location>
        <begin position="16"/>
        <end position="35"/>
    </location>
</feature>
<dbReference type="Proteomes" id="UP000006671">
    <property type="component" value="Unassembled WGS sequence"/>
</dbReference>
<sequence length="185" mass="20656">MSTSFTDKITSSPSPISYASIAAFFALFATLNYLGQILAFHIVKKQGIDKSMKKKIVKYVGLSINTIVTVITIGSGLWYCIKAWEASNGDTLIEGTDVYLIFVECNVAFFLSELICGDISVSIRIHHLICVFAYLATLEEHKLAWYSAIASLNESTYLFSLLLYIFYKSERGEPDDNNEESSKSK</sequence>
<dbReference type="RefSeq" id="XP_002670308.1">
    <property type="nucleotide sequence ID" value="XM_002670262.1"/>
</dbReference>
<keyword evidence="1" id="KW-0812">Transmembrane</keyword>
<protein>
    <submittedName>
        <fullName evidence="2">Predicted protein</fullName>
    </submittedName>
</protein>
<keyword evidence="1" id="KW-1133">Transmembrane helix</keyword>
<dbReference type="AlphaFoldDB" id="D2W069"/>
<reference evidence="2 3" key="1">
    <citation type="journal article" date="2010" name="Cell">
        <title>The genome of Naegleria gruberi illuminates early eukaryotic versatility.</title>
        <authorList>
            <person name="Fritz-Laylin L.K."/>
            <person name="Prochnik S.E."/>
            <person name="Ginger M.L."/>
            <person name="Dacks J.B."/>
            <person name="Carpenter M.L."/>
            <person name="Field M.C."/>
            <person name="Kuo A."/>
            <person name="Paredez A."/>
            <person name="Chapman J."/>
            <person name="Pham J."/>
            <person name="Shu S."/>
            <person name="Neupane R."/>
            <person name="Cipriano M."/>
            <person name="Mancuso J."/>
            <person name="Tu H."/>
            <person name="Salamov A."/>
            <person name="Lindquist E."/>
            <person name="Shapiro H."/>
            <person name="Lucas S."/>
            <person name="Grigoriev I.V."/>
            <person name="Cande W.Z."/>
            <person name="Fulton C."/>
            <person name="Rokhsar D.S."/>
            <person name="Dawson S.C."/>
        </authorList>
    </citation>
    <scope>NUCLEOTIDE SEQUENCE [LARGE SCALE GENOMIC DNA]</scope>
    <source>
        <strain evidence="2 3">NEG-M</strain>
    </source>
</reference>
<evidence type="ECO:0000256" key="1">
    <source>
        <dbReference type="SAM" id="Phobius"/>
    </source>
</evidence>
<dbReference type="GeneID" id="8863156"/>
<keyword evidence="1" id="KW-0472">Membrane</keyword>
<evidence type="ECO:0000313" key="2">
    <source>
        <dbReference type="EMBL" id="EFC37564.1"/>
    </source>
</evidence>
<proteinExistence type="predicted"/>
<dbReference type="VEuPathDB" id="AmoebaDB:NAEGRDRAFT_74752"/>
<feature type="transmembrane region" description="Helical" evidence="1">
    <location>
        <begin position="143"/>
        <end position="167"/>
    </location>
</feature>
<dbReference type="KEGG" id="ngr:NAEGRDRAFT_74752"/>
<organism evidence="3">
    <name type="scientific">Naegleria gruberi</name>
    <name type="common">Amoeba</name>
    <dbReference type="NCBI Taxonomy" id="5762"/>
    <lineage>
        <taxon>Eukaryota</taxon>
        <taxon>Discoba</taxon>
        <taxon>Heterolobosea</taxon>
        <taxon>Tetramitia</taxon>
        <taxon>Eutetramitia</taxon>
        <taxon>Vahlkampfiidae</taxon>
        <taxon>Naegleria</taxon>
    </lineage>
</organism>
<evidence type="ECO:0000313" key="3">
    <source>
        <dbReference type="Proteomes" id="UP000006671"/>
    </source>
</evidence>
<dbReference type="InParanoid" id="D2W069"/>
<feature type="transmembrane region" description="Helical" evidence="1">
    <location>
        <begin position="56"/>
        <end position="78"/>
    </location>
</feature>
<name>D2W069_NAEGR</name>
<gene>
    <name evidence="2" type="ORF">NAEGRDRAFT_74752</name>
</gene>
<accession>D2W069</accession>
<keyword evidence="3" id="KW-1185">Reference proteome</keyword>
<dbReference type="EMBL" id="GG738917">
    <property type="protein sequence ID" value="EFC37564.1"/>
    <property type="molecule type" value="Genomic_DNA"/>
</dbReference>